<proteinExistence type="predicted"/>
<accession>A0AAQ3JZA5</accession>
<evidence type="ECO:0000313" key="1">
    <source>
        <dbReference type="EMBL" id="WOK98113.1"/>
    </source>
</evidence>
<gene>
    <name evidence="1" type="ORF">Cni_G06823</name>
</gene>
<dbReference type="InterPro" id="IPR026750">
    <property type="entry name" value="NTAN1"/>
</dbReference>
<dbReference type="GO" id="GO:0006511">
    <property type="term" value="P:ubiquitin-dependent protein catabolic process"/>
    <property type="evidence" value="ECO:0007669"/>
    <property type="project" value="TreeGrafter"/>
</dbReference>
<evidence type="ECO:0000313" key="2">
    <source>
        <dbReference type="Proteomes" id="UP001327560"/>
    </source>
</evidence>
<dbReference type="PANTHER" id="PTHR12498">
    <property type="entry name" value="N-TERMINAL ASPARAGINE AMIDOHYDROLASE"/>
    <property type="match status" value="1"/>
</dbReference>
<dbReference type="GO" id="GO:0008418">
    <property type="term" value="F:protein-N-terminal asparagine amidohydrolase activity"/>
    <property type="evidence" value="ECO:0007669"/>
    <property type="project" value="InterPro"/>
</dbReference>
<keyword evidence="2" id="KW-1185">Reference proteome</keyword>
<protein>
    <recommendedName>
        <fullName evidence="3">Protein N-terminal asparagine amidohydrolase</fullName>
    </recommendedName>
</protein>
<reference evidence="1 2" key="1">
    <citation type="submission" date="2023-10" db="EMBL/GenBank/DDBJ databases">
        <title>Chromosome-scale genome assembly provides insights into flower coloration mechanisms of Canna indica.</title>
        <authorList>
            <person name="Li C."/>
        </authorList>
    </citation>
    <scope>NUCLEOTIDE SEQUENCE [LARGE SCALE GENOMIC DNA]</scope>
    <source>
        <tissue evidence="1">Flower</tissue>
    </source>
</reference>
<sequence length="373" mass="41994">MAPVLAIFNGEIIPQSFIPCFRSTQPKREKRTAESRTTMIFVDGLPLPPSSPSEGREILAALLEHPFLISSADRLKATPWTTVSSTDPRRLVYVCQREYATVDPALVQLVGTDKVTTCVGLVIRSRNSGLTSVSHMDFPSVVNNGLQQMLSSINGGETIFDVHLVGGFDDGPKNRQTGGALSQKKKKTEGFSLPLCSQLIEALHRSQQKFYLQTLCVLRHNTNIDLQGNACPIISGFLVDTSSGSLIPASFDEGSRGPDEIVRDVRLSLCSEDPNWKGKLLETYNTHHDRFEIAPCSWMSYWRNYALSMLQLSDSEFLLRSSTSPYAEGPHFVENQRRKWNYLIENPDWRHTFAENKPRIFQRTRDGRWLRCA</sequence>
<dbReference type="GO" id="GO:0005634">
    <property type="term" value="C:nucleus"/>
    <property type="evidence" value="ECO:0007669"/>
    <property type="project" value="TreeGrafter"/>
</dbReference>
<evidence type="ECO:0008006" key="3">
    <source>
        <dbReference type="Google" id="ProtNLM"/>
    </source>
</evidence>
<dbReference type="PANTHER" id="PTHR12498:SF0">
    <property type="entry name" value="PROTEIN N-TERMINAL ASPARAGINE AMIDOHYDROLASE"/>
    <property type="match status" value="1"/>
</dbReference>
<name>A0AAQ3JZA5_9LILI</name>
<organism evidence="1 2">
    <name type="scientific">Canna indica</name>
    <name type="common">Indian-shot</name>
    <dbReference type="NCBI Taxonomy" id="4628"/>
    <lineage>
        <taxon>Eukaryota</taxon>
        <taxon>Viridiplantae</taxon>
        <taxon>Streptophyta</taxon>
        <taxon>Embryophyta</taxon>
        <taxon>Tracheophyta</taxon>
        <taxon>Spermatophyta</taxon>
        <taxon>Magnoliopsida</taxon>
        <taxon>Liliopsida</taxon>
        <taxon>Zingiberales</taxon>
        <taxon>Cannaceae</taxon>
        <taxon>Canna</taxon>
    </lineage>
</organism>
<dbReference type="EMBL" id="CP136891">
    <property type="protein sequence ID" value="WOK98113.1"/>
    <property type="molecule type" value="Genomic_DNA"/>
</dbReference>
<dbReference type="Proteomes" id="UP001327560">
    <property type="component" value="Chromosome 2"/>
</dbReference>
<dbReference type="Pfam" id="PF14736">
    <property type="entry name" value="N_Asn_amidohyd"/>
    <property type="match status" value="1"/>
</dbReference>
<dbReference type="AlphaFoldDB" id="A0AAQ3JZA5"/>